<dbReference type="InterPro" id="IPR000504">
    <property type="entry name" value="RRM_dom"/>
</dbReference>
<dbReference type="PANTHER" id="PTHR32343:SF22">
    <property type="entry name" value="LD29830P"/>
    <property type="match status" value="1"/>
</dbReference>
<keyword evidence="9" id="KW-1185">Reference proteome</keyword>
<dbReference type="SUPFAM" id="SSF54928">
    <property type="entry name" value="RNA-binding domain, RBD"/>
    <property type="match status" value="2"/>
</dbReference>
<sequence>MAAVAEISGDAAPAKNLDTKSKTESEFNVQKLVDMFTKLNPSAKEFFPSYYHHDHHRQENNYQFAANNFPVANKPSGNDNYPNNQRRRNNFNQGRRRLNGRSLKAHREDSIKRTVYVSDIDQHVTEERLAAIFSSCGQVIDCRVCGDPHSILRFAFVEFADEQGARAALNLGGTVLGYYPVRVLPSKTAILPVNPTFLPRSEDEREMCARTVYCTNIDKKISQAEVKNFFETACGEITRLRLLGDHVHSTRIAFVEFQLAESAILALNCSGMVLGTQPIRVSPSKTPVRPRVTRPGLH</sequence>
<feature type="region of interest" description="Disordered" evidence="6">
    <location>
        <begin position="68"/>
        <end position="92"/>
    </location>
</feature>
<dbReference type="InterPro" id="IPR034823">
    <property type="entry name" value="CID8-like_RRM1"/>
</dbReference>
<dbReference type="Pfam" id="PF07145">
    <property type="entry name" value="PAM2"/>
    <property type="match status" value="1"/>
</dbReference>
<evidence type="ECO:0000256" key="5">
    <source>
        <dbReference type="PROSITE-ProRule" id="PRU00176"/>
    </source>
</evidence>
<dbReference type="KEGG" id="qsa:O6P43_029291"/>
<dbReference type="Gene3D" id="3.30.70.330">
    <property type="match status" value="2"/>
</dbReference>
<evidence type="ECO:0000256" key="4">
    <source>
        <dbReference type="ARBA" id="ARBA00023242"/>
    </source>
</evidence>
<name>A0AAD7PB88_QUISA</name>
<dbReference type="GO" id="GO:0005634">
    <property type="term" value="C:nucleus"/>
    <property type="evidence" value="ECO:0007669"/>
    <property type="project" value="UniProtKB-SubCell"/>
</dbReference>
<dbReference type="Pfam" id="PF00076">
    <property type="entry name" value="RRM_1"/>
    <property type="match status" value="2"/>
</dbReference>
<proteinExistence type="predicted"/>
<comment type="caution">
    <text evidence="8">The sequence shown here is derived from an EMBL/GenBank/DDBJ whole genome shotgun (WGS) entry which is preliminary data.</text>
</comment>
<organism evidence="8 9">
    <name type="scientific">Quillaja saponaria</name>
    <name type="common">Soap bark tree</name>
    <dbReference type="NCBI Taxonomy" id="32244"/>
    <lineage>
        <taxon>Eukaryota</taxon>
        <taxon>Viridiplantae</taxon>
        <taxon>Streptophyta</taxon>
        <taxon>Embryophyta</taxon>
        <taxon>Tracheophyta</taxon>
        <taxon>Spermatophyta</taxon>
        <taxon>Magnoliopsida</taxon>
        <taxon>eudicotyledons</taxon>
        <taxon>Gunneridae</taxon>
        <taxon>Pentapetalae</taxon>
        <taxon>rosids</taxon>
        <taxon>fabids</taxon>
        <taxon>Fabales</taxon>
        <taxon>Quillajaceae</taxon>
        <taxon>Quillaja</taxon>
    </lineage>
</organism>
<feature type="domain" description="RRM" evidence="7">
    <location>
        <begin position="113"/>
        <end position="188"/>
    </location>
</feature>
<dbReference type="CDD" id="cd12460">
    <property type="entry name" value="RRM2_CID8_like"/>
    <property type="match status" value="1"/>
</dbReference>
<evidence type="ECO:0000256" key="3">
    <source>
        <dbReference type="ARBA" id="ARBA00022884"/>
    </source>
</evidence>
<dbReference type="CDD" id="cd12459">
    <property type="entry name" value="RRM1_CID8_like"/>
    <property type="match status" value="1"/>
</dbReference>
<evidence type="ECO:0000256" key="6">
    <source>
        <dbReference type="SAM" id="MobiDB-lite"/>
    </source>
</evidence>
<dbReference type="SMART" id="SM00360">
    <property type="entry name" value="RRM"/>
    <property type="match status" value="2"/>
</dbReference>
<feature type="domain" description="RRM" evidence="7">
    <location>
        <begin position="210"/>
        <end position="286"/>
    </location>
</feature>
<evidence type="ECO:0000256" key="2">
    <source>
        <dbReference type="ARBA" id="ARBA00022737"/>
    </source>
</evidence>
<dbReference type="InterPro" id="IPR009818">
    <property type="entry name" value="PAM2_motif"/>
</dbReference>
<keyword evidence="3 5" id="KW-0694">RNA-binding</keyword>
<dbReference type="InterPro" id="IPR035979">
    <property type="entry name" value="RBD_domain_sf"/>
</dbReference>
<dbReference type="PANTHER" id="PTHR32343">
    <property type="entry name" value="SERINE/ARGININE-RICH SPLICING FACTOR"/>
    <property type="match status" value="1"/>
</dbReference>
<evidence type="ECO:0000313" key="9">
    <source>
        <dbReference type="Proteomes" id="UP001163823"/>
    </source>
</evidence>
<protein>
    <submittedName>
        <fullName evidence="8">Polyadenylate-binding protein</fullName>
    </submittedName>
</protein>
<dbReference type="FunFam" id="3.30.70.330:FF:000665">
    <property type="entry name" value="Polyadenylate-binding protein-interacting protein 10"/>
    <property type="match status" value="1"/>
</dbReference>
<reference evidence="8" key="1">
    <citation type="journal article" date="2023" name="Science">
        <title>Elucidation of the pathway for biosynthesis of saponin adjuvants from the soapbark tree.</title>
        <authorList>
            <person name="Reed J."/>
            <person name="Orme A."/>
            <person name="El-Demerdash A."/>
            <person name="Owen C."/>
            <person name="Martin L.B.B."/>
            <person name="Misra R.C."/>
            <person name="Kikuchi S."/>
            <person name="Rejzek M."/>
            <person name="Martin A.C."/>
            <person name="Harkess A."/>
            <person name="Leebens-Mack J."/>
            <person name="Louveau T."/>
            <person name="Stephenson M.J."/>
            <person name="Osbourn A."/>
        </authorList>
    </citation>
    <scope>NUCLEOTIDE SEQUENCE</scope>
    <source>
        <tissue evidence="8">Leaf</tissue>
    </source>
</reference>
<evidence type="ECO:0000256" key="1">
    <source>
        <dbReference type="ARBA" id="ARBA00004123"/>
    </source>
</evidence>
<dbReference type="InterPro" id="IPR012677">
    <property type="entry name" value="Nucleotide-bd_a/b_plait_sf"/>
</dbReference>
<keyword evidence="4" id="KW-0539">Nucleus</keyword>
<evidence type="ECO:0000313" key="8">
    <source>
        <dbReference type="EMBL" id="KAJ7948867.1"/>
    </source>
</evidence>
<comment type="subcellular location">
    <subcellularLocation>
        <location evidence="1">Nucleus</location>
    </subcellularLocation>
</comment>
<gene>
    <name evidence="8" type="ORF">O6P43_029291</name>
</gene>
<dbReference type="InterPro" id="IPR034825">
    <property type="entry name" value="CID8-like_RRM2"/>
</dbReference>
<accession>A0AAD7PB88</accession>
<dbReference type="FunFam" id="3.30.70.330:FF:000530">
    <property type="entry name" value="Polyadenylate-binding protein-interacting protein 11"/>
    <property type="match status" value="1"/>
</dbReference>
<feature type="region of interest" description="Disordered" evidence="6">
    <location>
        <begin position="1"/>
        <end position="24"/>
    </location>
</feature>
<dbReference type="GO" id="GO:0003729">
    <property type="term" value="F:mRNA binding"/>
    <property type="evidence" value="ECO:0007669"/>
    <property type="project" value="UniProtKB-ARBA"/>
</dbReference>
<dbReference type="EMBL" id="JARAOO010000012">
    <property type="protein sequence ID" value="KAJ7948867.1"/>
    <property type="molecule type" value="Genomic_DNA"/>
</dbReference>
<dbReference type="Proteomes" id="UP001163823">
    <property type="component" value="Chromosome 12"/>
</dbReference>
<dbReference type="PROSITE" id="PS50102">
    <property type="entry name" value="RRM"/>
    <property type="match status" value="2"/>
</dbReference>
<keyword evidence="2" id="KW-0677">Repeat</keyword>
<evidence type="ECO:0000259" key="7">
    <source>
        <dbReference type="PROSITE" id="PS50102"/>
    </source>
</evidence>
<dbReference type="AlphaFoldDB" id="A0AAD7PB88"/>